<dbReference type="Pfam" id="PF00672">
    <property type="entry name" value="HAMP"/>
    <property type="match status" value="1"/>
</dbReference>
<comment type="subcellular location">
    <subcellularLocation>
        <location evidence="1">Membrane</location>
        <topology evidence="1">Multi-pass membrane protein</topology>
    </subcellularLocation>
</comment>
<dbReference type="InterPro" id="IPR004089">
    <property type="entry name" value="MCPsignal_dom"/>
</dbReference>
<dbReference type="PANTHER" id="PTHR32089">
    <property type="entry name" value="METHYL-ACCEPTING CHEMOTAXIS PROTEIN MCPB"/>
    <property type="match status" value="1"/>
</dbReference>
<dbReference type="PROSITE" id="PS50111">
    <property type="entry name" value="CHEMOTAXIS_TRANSDUC_2"/>
    <property type="match status" value="1"/>
</dbReference>
<keyword evidence="12" id="KW-1185">Reference proteome</keyword>
<feature type="domain" description="Methyl-accepting transducer" evidence="9">
    <location>
        <begin position="266"/>
        <end position="502"/>
    </location>
</feature>
<dbReference type="Pfam" id="PF00015">
    <property type="entry name" value="MCPsignal"/>
    <property type="match status" value="1"/>
</dbReference>
<dbReference type="GO" id="GO:0007165">
    <property type="term" value="P:signal transduction"/>
    <property type="evidence" value="ECO:0007669"/>
    <property type="project" value="UniProtKB-KW"/>
</dbReference>
<evidence type="ECO:0000256" key="1">
    <source>
        <dbReference type="ARBA" id="ARBA00004141"/>
    </source>
</evidence>
<dbReference type="RefSeq" id="WP_011496042.1">
    <property type="nucleotide sequence ID" value="NC_007954.1"/>
</dbReference>
<organism evidence="11 12">
    <name type="scientific">Shewanella denitrificans (strain OS217 / ATCC BAA-1090 / DSM 15013)</name>
    <dbReference type="NCBI Taxonomy" id="318161"/>
    <lineage>
        <taxon>Bacteria</taxon>
        <taxon>Pseudomonadati</taxon>
        <taxon>Pseudomonadota</taxon>
        <taxon>Gammaproteobacteria</taxon>
        <taxon>Alteromonadales</taxon>
        <taxon>Shewanellaceae</taxon>
        <taxon>Shewanella</taxon>
    </lineage>
</organism>
<dbReference type="GO" id="GO:0016020">
    <property type="term" value="C:membrane"/>
    <property type="evidence" value="ECO:0007669"/>
    <property type="project" value="UniProtKB-SubCell"/>
</dbReference>
<keyword evidence="3 8" id="KW-1133">Transmembrane helix</keyword>
<dbReference type="eggNOG" id="COG0840">
    <property type="taxonomic scope" value="Bacteria"/>
</dbReference>
<dbReference type="Gene3D" id="1.10.287.950">
    <property type="entry name" value="Methyl-accepting chemotaxis protein"/>
    <property type="match status" value="1"/>
</dbReference>
<evidence type="ECO:0000256" key="4">
    <source>
        <dbReference type="ARBA" id="ARBA00023136"/>
    </source>
</evidence>
<dbReference type="CDD" id="cd06225">
    <property type="entry name" value="HAMP"/>
    <property type="match status" value="1"/>
</dbReference>
<evidence type="ECO:0000313" key="11">
    <source>
        <dbReference type="EMBL" id="ABE54884.1"/>
    </source>
</evidence>
<gene>
    <name evidence="11" type="ordered locus">Sden_1600</name>
</gene>
<dbReference type="Proteomes" id="UP000001982">
    <property type="component" value="Chromosome"/>
</dbReference>
<evidence type="ECO:0000256" key="7">
    <source>
        <dbReference type="PROSITE-ProRule" id="PRU00284"/>
    </source>
</evidence>
<proteinExistence type="inferred from homology"/>
<evidence type="ECO:0000256" key="2">
    <source>
        <dbReference type="ARBA" id="ARBA00022692"/>
    </source>
</evidence>
<feature type="transmembrane region" description="Helical" evidence="8">
    <location>
        <begin position="187"/>
        <end position="213"/>
    </location>
</feature>
<keyword evidence="5 7" id="KW-0807">Transducer</keyword>
<accession>Q12NU2</accession>
<dbReference type="SMART" id="SM00283">
    <property type="entry name" value="MA"/>
    <property type="match status" value="1"/>
</dbReference>
<name>Q12NU2_SHEDO</name>
<dbReference type="EMBL" id="CP000302">
    <property type="protein sequence ID" value="ABE54884.1"/>
    <property type="molecule type" value="Genomic_DNA"/>
</dbReference>
<dbReference type="FunFam" id="1.10.287.950:FF:000001">
    <property type="entry name" value="Methyl-accepting chemotaxis sensory transducer"/>
    <property type="match status" value="1"/>
</dbReference>
<dbReference type="OrthoDB" id="49457at2"/>
<dbReference type="CDD" id="cd11386">
    <property type="entry name" value="MCP_signal"/>
    <property type="match status" value="1"/>
</dbReference>
<reference evidence="11 12" key="1">
    <citation type="submission" date="2006-03" db="EMBL/GenBank/DDBJ databases">
        <title>Complete sequence of Shewanella denitrificans OS217.</title>
        <authorList>
            <consortium name="US DOE Joint Genome Institute"/>
            <person name="Copeland A."/>
            <person name="Lucas S."/>
            <person name="Lapidus A."/>
            <person name="Barry K."/>
            <person name="Detter J.C."/>
            <person name="Glavina del Rio T."/>
            <person name="Hammon N."/>
            <person name="Israni S."/>
            <person name="Dalin E."/>
            <person name="Tice H."/>
            <person name="Pitluck S."/>
            <person name="Brettin T."/>
            <person name="Bruce D."/>
            <person name="Han C."/>
            <person name="Tapia R."/>
            <person name="Gilna P."/>
            <person name="Kiss H."/>
            <person name="Schmutz J."/>
            <person name="Larimer F."/>
            <person name="Land M."/>
            <person name="Hauser L."/>
            <person name="Kyrpides N."/>
            <person name="Lykidis A."/>
            <person name="Richardson P."/>
        </authorList>
    </citation>
    <scope>NUCLEOTIDE SEQUENCE [LARGE SCALE GENOMIC DNA]</scope>
    <source>
        <strain evidence="12">OS217 / ATCC BAA-1090 / DSM 15013</strain>
    </source>
</reference>
<evidence type="ECO:0000256" key="6">
    <source>
        <dbReference type="ARBA" id="ARBA00029447"/>
    </source>
</evidence>
<dbReference type="InterPro" id="IPR003660">
    <property type="entry name" value="HAMP_dom"/>
</dbReference>
<feature type="domain" description="HAMP" evidence="10">
    <location>
        <begin position="207"/>
        <end position="261"/>
    </location>
</feature>
<sequence length="538" mass="58569">MKLTSLKIKHRIALLTLVAITSFVISLFINKQSVQQNAERLNGLQTQLYPVLELATQNEGLLLQLDQHIQTAVTTGEEDSLDTVDAIVININSNLNKVVELTPEHSQEIVQIKSQLSIYHQNAKILVAEFLKDDVDFDKVKRQAADNAERYNQLVIKFKQKKQLFSEQFKASIENTLANSESAGTSMLIIGLTASLILIVAGLLVNSSIILTLNNVTDSLRNISEGEGDLRARIHYEGKDEIAVLVHWFNQFVSKLQASIAETKSTTESLSLVSKSLLSSSNNSEQTVAEQNAAIEQISHAMREMFISVGHVAEFAANGAAEAEQANNDAKAGQAIVASAVNTIEKLSQEVKTTAVVVNQLDAFTSNVNDILDTIRGIADQTNLLALNAAIEAARAGEQGRGFAVVADEVRTLASRTQASTQEIQQVLQELRSTSKEAVEAMQRGIITANDGVKSTALAGDALTGITLKVSAINQVNEQIAAATEEQHNTSELIQQYIAEIESNAHKVKNTTQEMGGISFDIQNISKRLQLITDQFKV</sequence>
<dbReference type="PANTHER" id="PTHR32089:SF119">
    <property type="entry name" value="METHYL-ACCEPTING CHEMOTAXIS PROTEIN CTPL"/>
    <property type="match status" value="1"/>
</dbReference>
<dbReference type="PROSITE" id="PS50885">
    <property type="entry name" value="HAMP"/>
    <property type="match status" value="1"/>
</dbReference>
<protein>
    <submittedName>
        <fullName evidence="11">Methyl-accepting chemotaxis sensory transducer</fullName>
    </submittedName>
</protein>
<comment type="similarity">
    <text evidence="6">Belongs to the methyl-accepting chemotaxis (MCP) protein family.</text>
</comment>
<evidence type="ECO:0000256" key="8">
    <source>
        <dbReference type="SAM" id="Phobius"/>
    </source>
</evidence>
<dbReference type="HOGENOM" id="CLU_000445_107_27_6"/>
<dbReference type="STRING" id="318161.Sden_1600"/>
<dbReference type="AlphaFoldDB" id="Q12NU2"/>
<evidence type="ECO:0000256" key="5">
    <source>
        <dbReference type="ARBA" id="ARBA00023224"/>
    </source>
</evidence>
<dbReference type="SMART" id="SM00304">
    <property type="entry name" value="HAMP"/>
    <property type="match status" value="1"/>
</dbReference>
<evidence type="ECO:0000259" key="10">
    <source>
        <dbReference type="PROSITE" id="PS50885"/>
    </source>
</evidence>
<dbReference type="GO" id="GO:0006935">
    <property type="term" value="P:chemotaxis"/>
    <property type="evidence" value="ECO:0007669"/>
    <property type="project" value="UniProtKB-ARBA"/>
</dbReference>
<evidence type="ECO:0000256" key="3">
    <source>
        <dbReference type="ARBA" id="ARBA00022989"/>
    </source>
</evidence>
<evidence type="ECO:0000259" key="9">
    <source>
        <dbReference type="PROSITE" id="PS50111"/>
    </source>
</evidence>
<dbReference type="SUPFAM" id="SSF58104">
    <property type="entry name" value="Methyl-accepting chemotaxis protein (MCP) signaling domain"/>
    <property type="match status" value="1"/>
</dbReference>
<dbReference type="KEGG" id="sdn:Sden_1600"/>
<keyword evidence="4 8" id="KW-0472">Membrane</keyword>
<evidence type="ECO:0000313" key="12">
    <source>
        <dbReference type="Proteomes" id="UP000001982"/>
    </source>
</evidence>
<feature type="transmembrane region" description="Helical" evidence="8">
    <location>
        <begin position="12"/>
        <end position="29"/>
    </location>
</feature>
<keyword evidence="2 8" id="KW-0812">Transmembrane</keyword>